<evidence type="ECO:0000256" key="1">
    <source>
        <dbReference type="SAM" id="Phobius"/>
    </source>
</evidence>
<feature type="transmembrane region" description="Helical" evidence="1">
    <location>
        <begin position="161"/>
        <end position="184"/>
    </location>
</feature>
<protein>
    <submittedName>
        <fullName evidence="3">Undecaprenyl-diphosphatase</fullName>
    </submittedName>
</protein>
<dbReference type="SUPFAM" id="SSF48317">
    <property type="entry name" value="Acid phosphatase/Vanadium-dependent haloperoxidase"/>
    <property type="match status" value="1"/>
</dbReference>
<evidence type="ECO:0000259" key="2">
    <source>
        <dbReference type="SMART" id="SM00014"/>
    </source>
</evidence>
<dbReference type="PANTHER" id="PTHR14969">
    <property type="entry name" value="SPHINGOSINE-1-PHOSPHATE PHOSPHOHYDROLASE"/>
    <property type="match status" value="1"/>
</dbReference>
<gene>
    <name evidence="3" type="ORF">KDH_36650</name>
</gene>
<keyword evidence="4" id="KW-1185">Reference proteome</keyword>
<dbReference type="RefSeq" id="WP_338252454.1">
    <property type="nucleotide sequence ID" value="NZ_BSRI01000002.1"/>
</dbReference>
<keyword evidence="1" id="KW-0812">Transmembrane</keyword>
<dbReference type="Proteomes" id="UP001344906">
    <property type="component" value="Unassembled WGS sequence"/>
</dbReference>
<feature type="domain" description="Phosphatidic acid phosphatase type 2/haloperoxidase" evidence="2">
    <location>
        <begin position="73"/>
        <end position="207"/>
    </location>
</feature>
<keyword evidence="1" id="KW-0472">Membrane</keyword>
<evidence type="ECO:0000313" key="4">
    <source>
        <dbReference type="Proteomes" id="UP001344906"/>
    </source>
</evidence>
<accession>A0ABQ6FRD2</accession>
<dbReference type="Gene3D" id="1.20.144.10">
    <property type="entry name" value="Phosphatidic acid phosphatase type 2/haloperoxidase"/>
    <property type="match status" value="1"/>
</dbReference>
<proteinExistence type="predicted"/>
<sequence>MSWILHENYRLFIDINQYAGRIPLLDQLMIFGANDLIFLCPLVLLLLWGRPAFLRRRALRPGEEEIIRACRTTFLWSIGAVVLAIAFNVGLSHMIFEPRPFVSHVVHLLIAHPADDSFPSDHTAVSFALAGTLVFSLPSWLMHAWKQRVTLTEAQGWRTLLLPLILMGVAVLMACCIGIARVFVGVHYPLDILGGAASGLAAAGIMTALRRPLRAPTEVFLRAASALRLA</sequence>
<dbReference type="InterPro" id="IPR000326">
    <property type="entry name" value="PAP2/HPO"/>
</dbReference>
<name>A0ABQ6FRD2_9CHLR</name>
<evidence type="ECO:0000313" key="3">
    <source>
        <dbReference type="EMBL" id="GLV56826.1"/>
    </source>
</evidence>
<dbReference type="EMBL" id="BSRI01000002">
    <property type="protein sequence ID" value="GLV56826.1"/>
    <property type="molecule type" value="Genomic_DNA"/>
</dbReference>
<keyword evidence="1" id="KW-1133">Transmembrane helix</keyword>
<dbReference type="PANTHER" id="PTHR14969:SF13">
    <property type="entry name" value="AT30094P"/>
    <property type="match status" value="1"/>
</dbReference>
<organism evidence="3 4">
    <name type="scientific">Dictyobacter halimunensis</name>
    <dbReference type="NCBI Taxonomy" id="3026934"/>
    <lineage>
        <taxon>Bacteria</taxon>
        <taxon>Bacillati</taxon>
        <taxon>Chloroflexota</taxon>
        <taxon>Ktedonobacteria</taxon>
        <taxon>Ktedonobacterales</taxon>
        <taxon>Dictyobacteraceae</taxon>
        <taxon>Dictyobacter</taxon>
    </lineage>
</organism>
<feature type="transmembrane region" description="Helical" evidence="1">
    <location>
        <begin position="74"/>
        <end position="96"/>
    </location>
</feature>
<comment type="caution">
    <text evidence="3">The sequence shown here is derived from an EMBL/GenBank/DDBJ whole genome shotgun (WGS) entry which is preliminary data.</text>
</comment>
<dbReference type="InterPro" id="IPR036938">
    <property type="entry name" value="PAP2/HPO_sf"/>
</dbReference>
<feature type="transmembrane region" description="Helical" evidence="1">
    <location>
        <begin position="190"/>
        <end position="209"/>
    </location>
</feature>
<dbReference type="SMART" id="SM00014">
    <property type="entry name" value="acidPPc"/>
    <property type="match status" value="1"/>
</dbReference>
<feature type="transmembrane region" description="Helical" evidence="1">
    <location>
        <begin position="123"/>
        <end position="141"/>
    </location>
</feature>
<dbReference type="Pfam" id="PF01569">
    <property type="entry name" value="PAP2"/>
    <property type="match status" value="1"/>
</dbReference>
<reference evidence="3 4" key="1">
    <citation type="submission" date="2023-02" db="EMBL/GenBank/DDBJ databases">
        <title>Dictyobacter halimunensis sp. nov., a new member of the class Ktedonobacteria from forest soil in a geothermal area.</title>
        <authorList>
            <person name="Rachmania M.K."/>
            <person name="Ningsih F."/>
            <person name="Sakai Y."/>
            <person name="Yabe S."/>
            <person name="Yokota A."/>
            <person name="Sjamsuridzal W."/>
        </authorList>
    </citation>
    <scope>NUCLEOTIDE SEQUENCE [LARGE SCALE GENOMIC DNA]</scope>
    <source>
        <strain evidence="3 4">S3.2.2.5</strain>
    </source>
</reference>
<feature type="transmembrane region" description="Helical" evidence="1">
    <location>
        <begin position="36"/>
        <end position="53"/>
    </location>
</feature>